<dbReference type="GO" id="GO:0008483">
    <property type="term" value="F:transaminase activity"/>
    <property type="evidence" value="ECO:0007669"/>
    <property type="project" value="UniProtKB-KW"/>
</dbReference>
<evidence type="ECO:0000256" key="11">
    <source>
        <dbReference type="RuleBase" id="RU004106"/>
    </source>
</evidence>
<dbReference type="EC" id="4.1.3.38" evidence="6"/>
<comment type="function">
    <text evidence="8">Involved in the biosynthesis of p-aminobenzoate (PABA), a precursor of tetrahydrofolate. Converts 4-amino-4-deoxychorismate into 4-aminobenzoate (PABA) and pyruvate.</text>
</comment>
<dbReference type="InterPro" id="IPR001544">
    <property type="entry name" value="Aminotrans_IV"/>
</dbReference>
<dbReference type="PATRIC" id="fig|452.5.peg.1816"/>
<dbReference type="Pfam" id="PF01063">
    <property type="entry name" value="Aminotran_4"/>
    <property type="match status" value="1"/>
</dbReference>
<dbReference type="InterPro" id="IPR036038">
    <property type="entry name" value="Aminotransferase-like"/>
</dbReference>
<evidence type="ECO:0000256" key="10">
    <source>
        <dbReference type="ARBA" id="ARBA00080135"/>
    </source>
</evidence>
<dbReference type="PANTHER" id="PTHR42743">
    <property type="entry name" value="AMINO-ACID AMINOTRANSFERASE"/>
    <property type="match status" value="1"/>
</dbReference>
<dbReference type="InterPro" id="IPR043131">
    <property type="entry name" value="BCAT-like_N"/>
</dbReference>
<evidence type="ECO:0000256" key="12">
    <source>
        <dbReference type="RuleBase" id="RU004516"/>
    </source>
</evidence>
<reference evidence="13 14" key="1">
    <citation type="submission" date="2015-11" db="EMBL/GenBank/DDBJ databases">
        <title>Genomic analysis of 38 Legionella species identifies large and diverse effector repertoires.</title>
        <authorList>
            <person name="Burstein D."/>
            <person name="Amaro F."/>
            <person name="Zusman T."/>
            <person name="Lifshitz Z."/>
            <person name="Cohen O."/>
            <person name="Gilbert J.A."/>
            <person name="Pupko T."/>
            <person name="Shuman H.A."/>
            <person name="Segal G."/>
        </authorList>
    </citation>
    <scope>NUCLEOTIDE SEQUENCE [LARGE SCALE GENOMIC DNA]</scope>
    <source>
        <strain evidence="13 14">Mt.St.Helens-9</strain>
    </source>
</reference>
<comment type="catalytic activity">
    <reaction evidence="7">
        <text>4-amino-4-deoxychorismate = 4-aminobenzoate + pyruvate + H(+)</text>
        <dbReference type="Rhea" id="RHEA:16201"/>
        <dbReference type="ChEBI" id="CHEBI:15361"/>
        <dbReference type="ChEBI" id="CHEBI:15378"/>
        <dbReference type="ChEBI" id="CHEBI:17836"/>
        <dbReference type="ChEBI" id="CHEBI:58406"/>
        <dbReference type="EC" id="4.1.3.38"/>
    </reaction>
</comment>
<comment type="similarity">
    <text evidence="2 11">Belongs to the class-IV pyridoxal-phosphate-dependent aminotransferase family.</text>
</comment>
<keyword evidence="13" id="KW-0808">Transferase</keyword>
<dbReference type="GO" id="GO:0008696">
    <property type="term" value="F:4-amino-4-deoxychorismate lyase activity"/>
    <property type="evidence" value="ECO:0007669"/>
    <property type="project" value="UniProtKB-EC"/>
</dbReference>
<evidence type="ECO:0000256" key="1">
    <source>
        <dbReference type="ARBA" id="ARBA00001933"/>
    </source>
</evidence>
<gene>
    <name evidence="13" type="primary">ala</name>
    <name evidence="13" type="ORF">Lspi_1654</name>
</gene>
<dbReference type="GO" id="GO:0046656">
    <property type="term" value="P:folic acid biosynthetic process"/>
    <property type="evidence" value="ECO:0007669"/>
    <property type="project" value="UniProtKB-KW"/>
</dbReference>
<dbReference type="Gene3D" id="3.20.10.10">
    <property type="entry name" value="D-amino Acid Aminotransferase, subunit A, domain 2"/>
    <property type="match status" value="1"/>
</dbReference>
<evidence type="ECO:0000256" key="7">
    <source>
        <dbReference type="ARBA" id="ARBA00049529"/>
    </source>
</evidence>
<dbReference type="InterPro" id="IPR018300">
    <property type="entry name" value="Aminotrans_IV_CS"/>
</dbReference>
<dbReference type="InterPro" id="IPR043132">
    <property type="entry name" value="BCAT-like_C"/>
</dbReference>
<comment type="pathway">
    <text evidence="5">Cofactor biosynthesis; tetrahydrofolate biosynthesis; 4-aminobenzoate from chorismate: step 2/2.</text>
</comment>
<evidence type="ECO:0000256" key="3">
    <source>
        <dbReference type="ARBA" id="ARBA00022898"/>
    </source>
</evidence>
<evidence type="ECO:0000256" key="2">
    <source>
        <dbReference type="ARBA" id="ARBA00009320"/>
    </source>
</evidence>
<evidence type="ECO:0000256" key="6">
    <source>
        <dbReference type="ARBA" id="ARBA00035676"/>
    </source>
</evidence>
<evidence type="ECO:0000313" key="13">
    <source>
        <dbReference type="EMBL" id="KTD64135.1"/>
    </source>
</evidence>
<dbReference type="PROSITE" id="PS00770">
    <property type="entry name" value="AA_TRANSFER_CLASS_4"/>
    <property type="match status" value="1"/>
</dbReference>
<dbReference type="Proteomes" id="UP000054877">
    <property type="component" value="Unassembled WGS sequence"/>
</dbReference>
<dbReference type="GO" id="GO:0005829">
    <property type="term" value="C:cytosol"/>
    <property type="evidence" value="ECO:0007669"/>
    <property type="project" value="TreeGrafter"/>
</dbReference>
<dbReference type="InterPro" id="IPR050571">
    <property type="entry name" value="Class-IV_PLP-Dep_Aminotrnsfr"/>
</dbReference>
<name>A0A0W0Z4Q0_LEGSP</name>
<evidence type="ECO:0000256" key="5">
    <source>
        <dbReference type="ARBA" id="ARBA00035633"/>
    </source>
</evidence>
<keyword evidence="3 12" id="KW-0663">Pyridoxal phosphate</keyword>
<protein>
    <recommendedName>
        <fullName evidence="9">Aminodeoxychorismate lyase</fullName>
        <ecNumber evidence="6">4.1.3.38</ecNumber>
    </recommendedName>
    <alternativeName>
        <fullName evidence="10">4-amino-4-deoxychorismate lyase</fullName>
    </alternativeName>
</protein>
<dbReference type="EMBL" id="LNYX01000014">
    <property type="protein sequence ID" value="KTD64135.1"/>
    <property type="molecule type" value="Genomic_DNA"/>
</dbReference>
<dbReference type="FunFam" id="3.20.10.10:FF:000002">
    <property type="entry name" value="D-alanine aminotransferase"/>
    <property type="match status" value="1"/>
</dbReference>
<evidence type="ECO:0000256" key="9">
    <source>
        <dbReference type="ARBA" id="ARBA00069174"/>
    </source>
</evidence>
<keyword evidence="14" id="KW-1185">Reference proteome</keyword>
<sequence length="282" mass="31356">MDMIYINGHFYKSGDARISVFDRGLLFGDSVYEVIPVYHGQPFLVARHLHRLESSLKKAGIPDPDVDWPGLFAELIAQNDSDGDIQIYLQITRGNQGIRKHDITAGLEPTVIAFLLHNRYPTLPEKHQGISACIVEDIRWQRCDIKTTSMLGHVLVNDEAVSQGANTAILSRNDFITEGSSSNVFLVDSSGLIKTPPLGTFCLPGITREITIELIQSLRLPFSEEAIPVDALLAAREVWITSTTKEICPVTRINHQIIGEGTGGSVWQHLNNHYQQLVFDLS</sequence>
<dbReference type="SUPFAM" id="SSF56752">
    <property type="entry name" value="D-aminoacid aminotransferase-like PLP-dependent enzymes"/>
    <property type="match status" value="1"/>
</dbReference>
<dbReference type="PANTHER" id="PTHR42743:SF10">
    <property type="entry name" value="D-ALANINE AMINOTRANSFERASE"/>
    <property type="match status" value="1"/>
</dbReference>
<evidence type="ECO:0000313" key="14">
    <source>
        <dbReference type="Proteomes" id="UP000054877"/>
    </source>
</evidence>
<dbReference type="GO" id="GO:0008652">
    <property type="term" value="P:amino acid biosynthetic process"/>
    <property type="evidence" value="ECO:0007669"/>
    <property type="project" value="UniProtKB-ARBA"/>
</dbReference>
<dbReference type="Gene3D" id="3.30.470.10">
    <property type="match status" value="1"/>
</dbReference>
<comment type="caution">
    <text evidence="13">The sequence shown here is derived from an EMBL/GenBank/DDBJ whole genome shotgun (WGS) entry which is preliminary data.</text>
</comment>
<dbReference type="AlphaFoldDB" id="A0A0W0Z4Q0"/>
<keyword evidence="4" id="KW-0289">Folate biosynthesis</keyword>
<organism evidence="13 14">
    <name type="scientific">Legionella spiritensis</name>
    <dbReference type="NCBI Taxonomy" id="452"/>
    <lineage>
        <taxon>Bacteria</taxon>
        <taxon>Pseudomonadati</taxon>
        <taxon>Pseudomonadota</taxon>
        <taxon>Gammaproteobacteria</taxon>
        <taxon>Legionellales</taxon>
        <taxon>Legionellaceae</taxon>
        <taxon>Legionella</taxon>
    </lineage>
</organism>
<evidence type="ECO:0000256" key="8">
    <source>
        <dbReference type="ARBA" id="ARBA00054027"/>
    </source>
</evidence>
<keyword evidence="13" id="KW-0032">Aminotransferase</keyword>
<dbReference type="OrthoDB" id="21319at2"/>
<dbReference type="RefSeq" id="WP_058483559.1">
    <property type="nucleotide sequence ID" value="NZ_CAAAII010000001.1"/>
</dbReference>
<dbReference type="STRING" id="452.Lspi_1654"/>
<accession>A0A0W0Z4Q0</accession>
<evidence type="ECO:0000256" key="4">
    <source>
        <dbReference type="ARBA" id="ARBA00022909"/>
    </source>
</evidence>
<proteinExistence type="inferred from homology"/>
<comment type="cofactor">
    <cofactor evidence="1 12">
        <name>pyridoxal 5'-phosphate</name>
        <dbReference type="ChEBI" id="CHEBI:597326"/>
    </cofactor>
</comment>